<evidence type="ECO:0008006" key="2">
    <source>
        <dbReference type="Google" id="ProtNLM"/>
    </source>
</evidence>
<reference evidence="1" key="1">
    <citation type="journal article" date="2015" name="Nature">
        <title>Complex archaea that bridge the gap between prokaryotes and eukaryotes.</title>
        <authorList>
            <person name="Spang A."/>
            <person name="Saw J.H."/>
            <person name="Jorgensen S.L."/>
            <person name="Zaremba-Niedzwiedzka K."/>
            <person name="Martijn J."/>
            <person name="Lind A.E."/>
            <person name="van Eijk R."/>
            <person name="Schleper C."/>
            <person name="Guy L."/>
            <person name="Ettema T.J."/>
        </authorList>
    </citation>
    <scope>NUCLEOTIDE SEQUENCE</scope>
</reference>
<dbReference type="SUPFAM" id="SSF51126">
    <property type="entry name" value="Pectin lyase-like"/>
    <property type="match status" value="1"/>
</dbReference>
<sequence length="967" mass="101900">RLEFTQPASGVGRLNISIPQDWGRLNEILDPANDVGSLLRVIQTDRSGDPQIAAEYVLRRTAMPRKDAGNLIRLTAPSIEDALEWAIVYPHDWPTIPSVDPNWTWGFESLLNTQNQGFEDNPYSLDNPGAEDGTTNGWPTTGTRAEAIAPETFEAIEDAGDADDGDWYFNIVCDTGEGVFQDFTKPLVEGETYIVSCRLFVATGDTTRMEVTPAASVSVGGLFNGAAYADAVGNDAYQTVTVTFVADSGSGGVSILSQTDTNTFRLDKVRAEGFGVGTDDWSIRGTVDVFAVVPSTTVPAPPVHTGTFSLAWHPNSGVAGNDSLFLSQATTPGQKVTGEIWVYHTEGVNEDFRIVLRIPGVNPNTQNVASEVFSVPTATWTLLTATGIATTTTTELELRYDETGAPVSNIYVDDADFYTGQAPATIGDIMGQLLADAQTDHSGEAGDLARETLLWLKADFTASVDSAGNAWRATESLTLVRGKTYGKVLGSDFAKLGYEYRIKPNPSYPGDAESHILQIFNPADLTTRVGGASNDLVGSVGFSGGNVTKGPVVKTPKSRTVALAEGDAFQFAVAKDAAGVTAWGARELYVPVADVLDPATLTQAADTSLVERGAAITATRITILDDGVFSPFIDFDPGDWVRGELPPDLPRGNHRIVAVTGTIEEATSVFDLDIGAHVFVGASGMNEAVSRLLAKFDGVKEPFEAAAAAVDFDPFRGPIEVTYLVAASNTRPDIRVLADYVCDGVDDEEEINAALAAVQASSSDGGIVQLTDGTFSCADRVFSTSGSKAVWLRGAGRNATRIETSGNAPSTRNGLVEIAAHNATLTDVDVSVFHNGYIAAIDMDASSTSAGSMERVTAYMGSPSDAVLASAIAVDNDMTLTDVEVTESSKGDGIVVHSARVNIAGAQVHSATTDGGAGGYGIAIGFTNAHHCRIHDSFLENCATAGIFIGSDDCIVIGNDVAEGGEE</sequence>
<accession>A0A0F9P3X5</accession>
<evidence type="ECO:0000313" key="1">
    <source>
        <dbReference type="EMBL" id="KKN26530.1"/>
    </source>
</evidence>
<name>A0A0F9P3X5_9ZZZZ</name>
<protein>
    <recommendedName>
        <fullName evidence="2">Right handed beta helix domain-containing protein</fullName>
    </recommendedName>
</protein>
<dbReference type="InterPro" id="IPR011050">
    <property type="entry name" value="Pectin_lyase_fold/virulence"/>
</dbReference>
<comment type="caution">
    <text evidence="1">The sequence shown here is derived from an EMBL/GenBank/DDBJ whole genome shotgun (WGS) entry which is preliminary data.</text>
</comment>
<dbReference type="Gene3D" id="2.60.120.260">
    <property type="entry name" value="Galactose-binding domain-like"/>
    <property type="match status" value="2"/>
</dbReference>
<dbReference type="AlphaFoldDB" id="A0A0F9P3X5"/>
<proteinExistence type="predicted"/>
<gene>
    <name evidence="1" type="ORF">LCGC14_0873570</name>
</gene>
<feature type="non-terminal residue" evidence="1">
    <location>
        <position position="1"/>
    </location>
</feature>
<dbReference type="EMBL" id="LAZR01002711">
    <property type="protein sequence ID" value="KKN26530.1"/>
    <property type="molecule type" value="Genomic_DNA"/>
</dbReference>
<organism evidence="1">
    <name type="scientific">marine sediment metagenome</name>
    <dbReference type="NCBI Taxonomy" id="412755"/>
    <lineage>
        <taxon>unclassified sequences</taxon>
        <taxon>metagenomes</taxon>
        <taxon>ecological metagenomes</taxon>
    </lineage>
</organism>